<evidence type="ECO:0000313" key="7">
    <source>
        <dbReference type="EMBL" id="MCK8479272.1"/>
    </source>
</evidence>
<feature type="domain" description="Amidohydrolase-related" evidence="6">
    <location>
        <begin position="54"/>
        <end position="429"/>
    </location>
</feature>
<dbReference type="InterPro" id="IPR011059">
    <property type="entry name" value="Metal-dep_hydrolase_composite"/>
</dbReference>
<comment type="cofactor">
    <cofactor evidence="1">
        <name>Zn(2+)</name>
        <dbReference type="ChEBI" id="CHEBI:29105"/>
    </cofactor>
</comment>
<reference evidence="7" key="1">
    <citation type="submission" date="2022-04" db="EMBL/GenBank/DDBJ databases">
        <authorList>
            <person name="Ren T."/>
        </authorList>
    </citation>
    <scope>NUCLEOTIDE SEQUENCE</scope>
    <source>
        <strain evidence="7">F63249</strain>
    </source>
</reference>
<dbReference type="InterPro" id="IPR050138">
    <property type="entry name" value="DHOase/Allantoinase_Hydrolase"/>
</dbReference>
<dbReference type="EMBL" id="JALPQF010000001">
    <property type="protein sequence ID" value="MCK8479272.1"/>
    <property type="molecule type" value="Genomic_DNA"/>
</dbReference>
<evidence type="ECO:0000259" key="6">
    <source>
        <dbReference type="Pfam" id="PF01979"/>
    </source>
</evidence>
<dbReference type="Gene3D" id="3.20.20.140">
    <property type="entry name" value="Metal-dependent hydrolases"/>
    <property type="match status" value="1"/>
</dbReference>
<dbReference type="PANTHER" id="PTHR43668">
    <property type="entry name" value="ALLANTOINASE"/>
    <property type="match status" value="1"/>
</dbReference>
<evidence type="ECO:0000313" key="8">
    <source>
        <dbReference type="Proteomes" id="UP001203687"/>
    </source>
</evidence>
<dbReference type="InterPro" id="IPR032466">
    <property type="entry name" value="Metal_Hydrolase"/>
</dbReference>
<keyword evidence="8" id="KW-1185">Reference proteome</keyword>
<evidence type="ECO:0000256" key="2">
    <source>
        <dbReference type="ARBA" id="ARBA00002368"/>
    </source>
</evidence>
<dbReference type="Pfam" id="PF01979">
    <property type="entry name" value="Amidohydro_1"/>
    <property type="match status" value="1"/>
</dbReference>
<dbReference type="EC" id="3.5.2.3" evidence="7"/>
<keyword evidence="5 7" id="KW-0378">Hydrolase</keyword>
<comment type="similarity">
    <text evidence="3">Belongs to the metallo-dependent hydrolases superfamily. DHOase family. Class I DHOase subfamily.</text>
</comment>
<dbReference type="Proteomes" id="UP001203687">
    <property type="component" value="Unassembled WGS sequence"/>
</dbReference>
<comment type="caution">
    <text evidence="7">The sequence shown here is derived from an EMBL/GenBank/DDBJ whole genome shotgun (WGS) entry which is preliminary data.</text>
</comment>
<dbReference type="NCBIfam" id="NF006688">
    <property type="entry name" value="PRK09236.1"/>
    <property type="match status" value="1"/>
</dbReference>
<evidence type="ECO:0000256" key="4">
    <source>
        <dbReference type="ARBA" id="ARBA00022723"/>
    </source>
</evidence>
<name>A0ABT0H626_9FLAO</name>
<accession>A0ABT0H626</accession>
<sequence>MQNKTILIKNAKIVNEGKVTEGDLLIEGEIIKEIADTISAKSADVTIIDAEGNYVFPGCIDDQVHFREPGLTHKATIETESRAALAGGITSFIEMPNTNPQTTTYEKLEEKFEIASNTSYANYSFMFGGTNDNLEEILKVNPKTVAGLKLFLGSSTGNMLVDDPEILEKIFKSTDMVISVHCEDEATIRKNLQEHIDIYGEDIPIEKHPVIRSEDACYISSSRAIELAKKTGARLHVFHLSTGKETNLFSNKKPLKDKKITAEVCIHHLWFSDEDYAKKGTHIKWNPAVKTAKDREQLWKALLDDRIDVIATDHAPHTLDEKNNVYTKAPSGGPLVQHALVAMIEMYHKDKISLPKIAEKMAHNPAILFQVEKRGYIKEGYFADLVIVDINNPWSVKKDNILYKCGWSPFEGTTFKSRITHTFLNGTLVYNNFKVLDVKAAKRLTFDR</sequence>
<evidence type="ECO:0000256" key="1">
    <source>
        <dbReference type="ARBA" id="ARBA00001947"/>
    </source>
</evidence>
<dbReference type="SUPFAM" id="SSF51556">
    <property type="entry name" value="Metallo-dependent hydrolases"/>
    <property type="match status" value="1"/>
</dbReference>
<dbReference type="PROSITE" id="PS00483">
    <property type="entry name" value="DIHYDROOROTASE_2"/>
    <property type="match status" value="1"/>
</dbReference>
<evidence type="ECO:0000256" key="3">
    <source>
        <dbReference type="ARBA" id="ARBA00010286"/>
    </source>
</evidence>
<dbReference type="Gene3D" id="2.30.40.10">
    <property type="entry name" value="Urease, subunit C, domain 1"/>
    <property type="match status" value="1"/>
</dbReference>
<dbReference type="RefSeq" id="WP_248411649.1">
    <property type="nucleotide sequence ID" value="NZ_JALPQF010000001.1"/>
</dbReference>
<dbReference type="NCBIfam" id="TIGR00857">
    <property type="entry name" value="pyrC_multi"/>
    <property type="match status" value="1"/>
</dbReference>
<dbReference type="PANTHER" id="PTHR43668:SF4">
    <property type="entry name" value="ALLANTOINASE"/>
    <property type="match status" value="1"/>
</dbReference>
<organism evidence="7 8">
    <name type="scientific">Psychroserpens algicola</name>
    <dbReference type="NCBI Taxonomy" id="1719034"/>
    <lineage>
        <taxon>Bacteria</taxon>
        <taxon>Pseudomonadati</taxon>
        <taxon>Bacteroidota</taxon>
        <taxon>Flavobacteriia</taxon>
        <taxon>Flavobacteriales</taxon>
        <taxon>Flavobacteriaceae</taxon>
        <taxon>Psychroserpens</taxon>
    </lineage>
</organism>
<dbReference type="InterPro" id="IPR006680">
    <property type="entry name" value="Amidohydro-rel"/>
</dbReference>
<dbReference type="InterPro" id="IPR002195">
    <property type="entry name" value="Dihydroorotase_CS"/>
</dbReference>
<comment type="function">
    <text evidence="2">Catalyzes the reversible cyclization of carbamoyl aspartate to dihydroorotate.</text>
</comment>
<proteinExistence type="inferred from homology"/>
<gene>
    <name evidence="7" type="ORF">MUY34_01495</name>
</gene>
<evidence type="ECO:0000256" key="5">
    <source>
        <dbReference type="ARBA" id="ARBA00022801"/>
    </source>
</evidence>
<dbReference type="CDD" id="cd01318">
    <property type="entry name" value="DHOase_IIb"/>
    <property type="match status" value="1"/>
</dbReference>
<dbReference type="GO" id="GO:0004151">
    <property type="term" value="F:dihydroorotase activity"/>
    <property type="evidence" value="ECO:0007669"/>
    <property type="project" value="UniProtKB-EC"/>
</dbReference>
<protein>
    <submittedName>
        <fullName evidence="7">Dihydroorotase</fullName>
        <ecNumber evidence="7">3.5.2.3</ecNumber>
    </submittedName>
</protein>
<keyword evidence="4" id="KW-0479">Metal-binding</keyword>
<dbReference type="SUPFAM" id="SSF51338">
    <property type="entry name" value="Composite domain of metallo-dependent hydrolases"/>
    <property type="match status" value="1"/>
</dbReference>